<sequence>MSRSKKTVVLAIETSLDETCAAISVENRVFSNVISSQIELHRKYGGVVPIIAKRAHEERLPHVIAEAFSRANYVSRRYHANKYNFSLDNIDVIAVTYGPGQSLALGVGIDQARELAIKYDKALVAVNHMEGHLLSSFVQNSTGKTGNDLSSLAFPALGLLVSGGHTMLVLVKNLGKYKVLGETLDDAAGEAFDKVGRMLGIGYPGGLIVEQLAKEGNEDRFDLPVPMIKHKGLMFSYSGIKTSVLYATEKLKKEKQFKGKEIKDMAAAFQRVVARSLTFKLERAIAQYKPQTLLLGGGVISNLYIRSKLRKVAQKNGISLFTATSHKLLTDNAAMIAVAGYHKFRRNELVVDPNGLDRDPNASL</sequence>
<dbReference type="InterPro" id="IPR022450">
    <property type="entry name" value="TsaD"/>
</dbReference>
<evidence type="ECO:0000256" key="4">
    <source>
        <dbReference type="ARBA" id="ARBA00022723"/>
    </source>
</evidence>
<feature type="binding site" evidence="8">
    <location>
        <position position="302"/>
    </location>
    <ligand>
        <name>substrate</name>
    </ligand>
</feature>
<dbReference type="FunFam" id="3.30.420.40:FF:000040">
    <property type="entry name" value="tRNA N6-adenosine threonylcarbamoyltransferase"/>
    <property type="match status" value="1"/>
</dbReference>
<dbReference type="PRINTS" id="PR00789">
    <property type="entry name" value="OSIALOPTASE"/>
</dbReference>
<dbReference type="EC" id="2.3.1.234" evidence="8"/>
<dbReference type="Pfam" id="PF00814">
    <property type="entry name" value="TsaD"/>
    <property type="match status" value="1"/>
</dbReference>
<dbReference type="GO" id="GO:0005737">
    <property type="term" value="C:cytoplasm"/>
    <property type="evidence" value="ECO:0007669"/>
    <property type="project" value="UniProtKB-SubCell"/>
</dbReference>
<evidence type="ECO:0000256" key="8">
    <source>
        <dbReference type="HAMAP-Rule" id="MF_01445"/>
    </source>
</evidence>
<feature type="binding site" evidence="8">
    <location>
        <position position="132"/>
    </location>
    <ligand>
        <name>Fe cation</name>
        <dbReference type="ChEBI" id="CHEBI:24875"/>
    </ligand>
</feature>
<keyword evidence="3 8" id="KW-0819">tRNA processing</keyword>
<keyword evidence="6 8" id="KW-0012">Acyltransferase</keyword>
<evidence type="ECO:0000313" key="11">
    <source>
        <dbReference type="Proteomes" id="UP000231246"/>
    </source>
</evidence>
<keyword evidence="4 8" id="KW-0479">Metal-binding</keyword>
<evidence type="ECO:0000256" key="2">
    <source>
        <dbReference type="ARBA" id="ARBA00022679"/>
    </source>
</evidence>
<dbReference type="InterPro" id="IPR000905">
    <property type="entry name" value="Gcp-like_dom"/>
</dbReference>
<comment type="function">
    <text evidence="8">Required for the formation of a threonylcarbamoyl group on adenosine at position 37 (t(6)A37) in tRNAs that read codons beginning with adenine. Is involved in the transfer of the threonylcarbamoyl moiety of threonylcarbamoyl-AMP (TC-AMP) to the N6 group of A37, together with TsaE and TsaB. TsaD likely plays a direct catalytic role in this reaction.</text>
</comment>
<gene>
    <name evidence="8 10" type="primary">tsaD</name>
    <name evidence="10" type="ORF">COW99_02385</name>
</gene>
<dbReference type="HAMAP" id="MF_01445">
    <property type="entry name" value="TsaD"/>
    <property type="match status" value="1"/>
</dbReference>
<dbReference type="Gene3D" id="3.30.420.40">
    <property type="match status" value="2"/>
</dbReference>
<name>A0A2H0BVS5_9BACT</name>
<organism evidence="10 11">
    <name type="scientific">Candidatus Roizmanbacteria bacterium CG22_combo_CG10-13_8_21_14_all_38_20</name>
    <dbReference type="NCBI Taxonomy" id="1974862"/>
    <lineage>
        <taxon>Bacteria</taxon>
        <taxon>Candidatus Roizmaniibacteriota</taxon>
    </lineage>
</organism>
<feature type="binding site" evidence="8">
    <location>
        <position position="331"/>
    </location>
    <ligand>
        <name>Fe cation</name>
        <dbReference type="ChEBI" id="CHEBI:24875"/>
    </ligand>
</feature>
<comment type="similarity">
    <text evidence="8">Belongs to the KAE1 / TsaD family.</text>
</comment>
<dbReference type="SUPFAM" id="SSF53067">
    <property type="entry name" value="Actin-like ATPase domain"/>
    <property type="match status" value="2"/>
</dbReference>
<evidence type="ECO:0000259" key="9">
    <source>
        <dbReference type="Pfam" id="PF00814"/>
    </source>
</evidence>
<dbReference type="NCBIfam" id="TIGR00329">
    <property type="entry name" value="gcp_kae1"/>
    <property type="match status" value="1"/>
</dbReference>
<dbReference type="EMBL" id="PCTA01000017">
    <property type="protein sequence ID" value="PIP61704.1"/>
    <property type="molecule type" value="Genomic_DNA"/>
</dbReference>
<keyword evidence="5 8" id="KW-0408">Iron</keyword>
<evidence type="ECO:0000313" key="10">
    <source>
        <dbReference type="EMBL" id="PIP61704.1"/>
    </source>
</evidence>
<keyword evidence="2 8" id="KW-0808">Transferase</keyword>
<dbReference type="GO" id="GO:0005506">
    <property type="term" value="F:iron ion binding"/>
    <property type="evidence" value="ECO:0007669"/>
    <property type="project" value="UniProtKB-UniRule"/>
</dbReference>
<dbReference type="GO" id="GO:0061711">
    <property type="term" value="F:tRNA N(6)-L-threonylcarbamoyladenine synthase activity"/>
    <property type="evidence" value="ECO:0007669"/>
    <property type="project" value="UniProtKB-EC"/>
</dbReference>
<dbReference type="InterPro" id="IPR043129">
    <property type="entry name" value="ATPase_NBD"/>
</dbReference>
<dbReference type="Proteomes" id="UP000231246">
    <property type="component" value="Unassembled WGS sequence"/>
</dbReference>
<comment type="subcellular location">
    <subcellularLocation>
        <location evidence="8">Cytoplasm</location>
    </subcellularLocation>
</comment>
<comment type="catalytic activity">
    <reaction evidence="7 8">
        <text>L-threonylcarbamoyladenylate + adenosine(37) in tRNA = N(6)-L-threonylcarbamoyladenosine(37) in tRNA + AMP + H(+)</text>
        <dbReference type="Rhea" id="RHEA:37059"/>
        <dbReference type="Rhea" id="RHEA-COMP:10162"/>
        <dbReference type="Rhea" id="RHEA-COMP:10163"/>
        <dbReference type="ChEBI" id="CHEBI:15378"/>
        <dbReference type="ChEBI" id="CHEBI:73682"/>
        <dbReference type="ChEBI" id="CHEBI:74411"/>
        <dbReference type="ChEBI" id="CHEBI:74418"/>
        <dbReference type="ChEBI" id="CHEBI:456215"/>
        <dbReference type="EC" id="2.3.1.234"/>
    </reaction>
</comment>
<feature type="binding site" evidence="8">
    <location>
        <position position="128"/>
    </location>
    <ligand>
        <name>Fe cation</name>
        <dbReference type="ChEBI" id="CHEBI:24875"/>
    </ligand>
</feature>
<evidence type="ECO:0000256" key="6">
    <source>
        <dbReference type="ARBA" id="ARBA00023315"/>
    </source>
</evidence>
<dbReference type="InterPro" id="IPR017861">
    <property type="entry name" value="KAE1/TsaD"/>
</dbReference>
<evidence type="ECO:0000256" key="1">
    <source>
        <dbReference type="ARBA" id="ARBA00022490"/>
    </source>
</evidence>
<accession>A0A2H0BVS5</accession>
<dbReference type="PANTHER" id="PTHR11735:SF6">
    <property type="entry name" value="TRNA N6-ADENOSINE THREONYLCARBAMOYLTRANSFERASE, MITOCHONDRIAL"/>
    <property type="match status" value="1"/>
</dbReference>
<protein>
    <recommendedName>
        <fullName evidence="8">tRNA N6-adenosine threonylcarbamoyltransferase</fullName>
        <ecNumber evidence="8">2.3.1.234</ecNumber>
    </recommendedName>
    <alternativeName>
        <fullName evidence="8">N6-L-threonylcarbamoyladenine synthase</fullName>
        <shortName evidence="8">t(6)A synthase</shortName>
    </alternativeName>
    <alternativeName>
        <fullName evidence="8">t(6)A37 threonylcarbamoyladenosine biosynthesis protein TsaD</fullName>
    </alternativeName>
    <alternativeName>
        <fullName evidence="8">tRNA threonylcarbamoyladenosine biosynthesis protein TsaD</fullName>
    </alternativeName>
</protein>
<feature type="binding site" evidence="8">
    <location>
        <begin position="160"/>
        <end position="164"/>
    </location>
    <ligand>
        <name>substrate</name>
    </ligand>
</feature>
<evidence type="ECO:0000256" key="3">
    <source>
        <dbReference type="ARBA" id="ARBA00022694"/>
    </source>
</evidence>
<evidence type="ECO:0000256" key="7">
    <source>
        <dbReference type="ARBA" id="ARBA00048117"/>
    </source>
</evidence>
<keyword evidence="1 8" id="KW-0963">Cytoplasm</keyword>
<dbReference type="NCBIfam" id="TIGR03723">
    <property type="entry name" value="T6A_TsaD_YgjD"/>
    <property type="match status" value="1"/>
</dbReference>
<evidence type="ECO:0000256" key="5">
    <source>
        <dbReference type="ARBA" id="ARBA00023004"/>
    </source>
</evidence>
<feature type="binding site" evidence="8">
    <location>
        <position position="210"/>
    </location>
    <ligand>
        <name>substrate</name>
    </ligand>
</feature>
<feature type="domain" description="Gcp-like" evidence="9">
    <location>
        <begin position="29"/>
        <end position="337"/>
    </location>
</feature>
<comment type="cofactor">
    <cofactor evidence="8">
        <name>Fe(2+)</name>
        <dbReference type="ChEBI" id="CHEBI:29033"/>
    </cofactor>
    <text evidence="8">Binds 1 Fe(2+) ion per subunit.</text>
</comment>
<feature type="binding site" evidence="8">
    <location>
        <position position="193"/>
    </location>
    <ligand>
        <name>substrate</name>
    </ligand>
</feature>
<comment type="caution">
    <text evidence="10">The sequence shown here is derived from an EMBL/GenBank/DDBJ whole genome shotgun (WGS) entry which is preliminary data.</text>
</comment>
<dbReference type="AlphaFoldDB" id="A0A2H0BVS5"/>
<reference evidence="10 11" key="1">
    <citation type="submission" date="2017-09" db="EMBL/GenBank/DDBJ databases">
        <title>Depth-based differentiation of microbial function through sediment-hosted aquifers and enrichment of novel symbionts in the deep terrestrial subsurface.</title>
        <authorList>
            <person name="Probst A.J."/>
            <person name="Ladd B."/>
            <person name="Jarett J.K."/>
            <person name="Geller-Mcgrath D.E."/>
            <person name="Sieber C.M."/>
            <person name="Emerson J.B."/>
            <person name="Anantharaman K."/>
            <person name="Thomas B.C."/>
            <person name="Malmstrom R."/>
            <person name="Stieglmeier M."/>
            <person name="Klingl A."/>
            <person name="Woyke T."/>
            <person name="Ryan C.M."/>
            <person name="Banfield J.F."/>
        </authorList>
    </citation>
    <scope>NUCLEOTIDE SEQUENCE [LARGE SCALE GENOMIC DNA]</scope>
    <source>
        <strain evidence="10">CG22_combo_CG10-13_8_21_14_all_38_20</strain>
    </source>
</reference>
<feature type="binding site" evidence="8">
    <location>
        <position position="206"/>
    </location>
    <ligand>
        <name>substrate</name>
    </ligand>
</feature>
<dbReference type="GO" id="GO:0002949">
    <property type="term" value="P:tRNA threonylcarbamoyladenosine modification"/>
    <property type="evidence" value="ECO:0007669"/>
    <property type="project" value="UniProtKB-UniRule"/>
</dbReference>
<dbReference type="PANTHER" id="PTHR11735">
    <property type="entry name" value="TRNA N6-ADENOSINE THREONYLCARBAMOYLTRANSFERASE"/>
    <property type="match status" value="1"/>
</dbReference>
<proteinExistence type="inferred from homology"/>